<gene>
    <name evidence="1" type="ORF">GAK33_05475</name>
</gene>
<reference evidence="2" key="1">
    <citation type="journal article" date="2020" name="MBio">
        <title>Horizontal gene transfer to a defensive symbiont with a reduced genome amongst a multipartite beetle microbiome.</title>
        <authorList>
            <person name="Waterworth S.C."/>
            <person name="Florez L.V."/>
            <person name="Rees E.R."/>
            <person name="Hertweck C."/>
            <person name="Kaltenpoth M."/>
            <person name="Kwan J.C."/>
        </authorList>
    </citation>
    <scope>NUCLEOTIDE SEQUENCE [LARGE SCALE GENOMIC DNA]</scope>
</reference>
<dbReference type="Proteomes" id="UP000467522">
    <property type="component" value="Unassembled WGS sequence"/>
</dbReference>
<dbReference type="EMBL" id="WNDV01000022">
    <property type="protein sequence ID" value="KAF1034394.1"/>
    <property type="molecule type" value="Genomic_DNA"/>
</dbReference>
<evidence type="ECO:0000313" key="1">
    <source>
        <dbReference type="EMBL" id="KAF1034394.1"/>
    </source>
</evidence>
<accession>A0A833UYJ0</accession>
<evidence type="ECO:0000313" key="2">
    <source>
        <dbReference type="Proteomes" id="UP000467522"/>
    </source>
</evidence>
<proteinExistence type="predicted"/>
<protein>
    <submittedName>
        <fullName evidence="1">Uncharacterized protein</fullName>
    </submittedName>
</protein>
<sequence>MHLLPYAADRQLAGGARGHHDARFQVLGLAAFERPHGLQGAGYVGIFRGGADDGRYALVLRDVVRELQRTRGFQQRDHLRMADRDARAVFGFSQHRRHRVDVFRAAGLRNHDAFDDRVHDREDVVEVVQVRAAVDAHPDALLLLGQPRELRPDDFTRLDLLCGRHAVLEIEDQRIGFRLDGLLDPGRLVAWNEEEGTDGFHLRRHDGLGLLMGSPDSSLGINLTTGS</sequence>
<dbReference type="AlphaFoldDB" id="A0A833UYJ0"/>
<comment type="caution">
    <text evidence="1">The sequence shown here is derived from an EMBL/GenBank/DDBJ whole genome shotgun (WGS) entry which is preliminary data.</text>
</comment>
<name>A0A833UYJ0_BURL3</name>
<organism evidence="1 2">
    <name type="scientific">Burkholderia lata (strain ATCC 17760 / DSM 23089 / LMG 22485 / NCIMB 9086 / R18194 / 383)</name>
    <dbReference type="NCBI Taxonomy" id="482957"/>
    <lineage>
        <taxon>Bacteria</taxon>
        <taxon>Pseudomonadati</taxon>
        <taxon>Pseudomonadota</taxon>
        <taxon>Betaproteobacteria</taxon>
        <taxon>Burkholderiales</taxon>
        <taxon>Burkholderiaceae</taxon>
        <taxon>Burkholderia</taxon>
        <taxon>Burkholderia cepacia complex</taxon>
    </lineage>
</organism>